<feature type="transmembrane region" description="Helical" evidence="13">
    <location>
        <begin position="445"/>
        <end position="466"/>
    </location>
</feature>
<evidence type="ECO:0000256" key="1">
    <source>
        <dbReference type="ARBA" id="ARBA00004141"/>
    </source>
</evidence>
<dbReference type="EMBL" id="GG745342">
    <property type="protein sequence ID" value="KNE63587.1"/>
    <property type="molecule type" value="Genomic_DNA"/>
</dbReference>
<evidence type="ECO:0000256" key="13">
    <source>
        <dbReference type="SAM" id="Phobius"/>
    </source>
</evidence>
<evidence type="ECO:0000313" key="15">
    <source>
        <dbReference type="EMBL" id="KNE63587.1"/>
    </source>
</evidence>
<evidence type="ECO:0000256" key="9">
    <source>
        <dbReference type="ARBA" id="ARBA00023065"/>
    </source>
</evidence>
<keyword evidence="3" id="KW-0633">Potassium transport</keyword>
<dbReference type="InterPro" id="IPR005821">
    <property type="entry name" value="Ion_trans_dom"/>
</dbReference>
<evidence type="ECO:0000256" key="7">
    <source>
        <dbReference type="ARBA" id="ARBA00022958"/>
    </source>
</evidence>
<keyword evidence="9" id="KW-0406">Ion transport</keyword>
<dbReference type="GO" id="GO:0001508">
    <property type="term" value="P:action potential"/>
    <property type="evidence" value="ECO:0007669"/>
    <property type="project" value="TreeGrafter"/>
</dbReference>
<evidence type="ECO:0000259" key="14">
    <source>
        <dbReference type="Pfam" id="PF00520"/>
    </source>
</evidence>
<dbReference type="AlphaFoldDB" id="A0A0L0SM44"/>
<evidence type="ECO:0000256" key="11">
    <source>
        <dbReference type="ARBA" id="ARBA00023303"/>
    </source>
</evidence>
<dbReference type="Gene3D" id="1.20.120.350">
    <property type="entry name" value="Voltage-gated potassium channels. Chain C"/>
    <property type="match status" value="1"/>
</dbReference>
<dbReference type="InterPro" id="IPR028325">
    <property type="entry name" value="VG_K_chnl"/>
</dbReference>
<gene>
    <name evidence="15" type="ORF">AMAG_08693</name>
</gene>
<dbReference type="FunFam" id="1.10.287.70:FF:000097">
    <property type="entry name" value="Potassium voltage-gated channel subfamily G member 3"/>
    <property type="match status" value="1"/>
</dbReference>
<feature type="region of interest" description="Disordered" evidence="12">
    <location>
        <begin position="1"/>
        <end position="162"/>
    </location>
</feature>
<dbReference type="Gene3D" id="1.10.287.70">
    <property type="match status" value="1"/>
</dbReference>
<keyword evidence="6" id="KW-0851">Voltage-gated channel</keyword>
<feature type="transmembrane region" description="Helical" evidence="13">
    <location>
        <begin position="254"/>
        <end position="271"/>
    </location>
</feature>
<dbReference type="STRING" id="578462.A0A0L0SM44"/>
<evidence type="ECO:0000256" key="4">
    <source>
        <dbReference type="ARBA" id="ARBA00022692"/>
    </source>
</evidence>
<dbReference type="eggNOG" id="KOG3713">
    <property type="taxonomic scope" value="Eukaryota"/>
</dbReference>
<reference evidence="15 16" key="1">
    <citation type="submission" date="2009-11" db="EMBL/GenBank/DDBJ databases">
        <title>Annotation of Allomyces macrogynus ATCC 38327.</title>
        <authorList>
            <consortium name="The Broad Institute Genome Sequencing Platform"/>
            <person name="Russ C."/>
            <person name="Cuomo C."/>
            <person name="Burger G."/>
            <person name="Gray M.W."/>
            <person name="Holland P.W.H."/>
            <person name="King N."/>
            <person name="Lang F.B.F."/>
            <person name="Roger A.J."/>
            <person name="Ruiz-Trillo I."/>
            <person name="Young S.K."/>
            <person name="Zeng Q."/>
            <person name="Gargeya S."/>
            <person name="Fitzgerald M."/>
            <person name="Haas B."/>
            <person name="Abouelleil A."/>
            <person name="Alvarado L."/>
            <person name="Arachchi H.M."/>
            <person name="Berlin A."/>
            <person name="Chapman S.B."/>
            <person name="Gearin G."/>
            <person name="Goldberg J."/>
            <person name="Griggs A."/>
            <person name="Gujja S."/>
            <person name="Hansen M."/>
            <person name="Heiman D."/>
            <person name="Howarth C."/>
            <person name="Larimer J."/>
            <person name="Lui A."/>
            <person name="MacDonald P.J.P."/>
            <person name="McCowen C."/>
            <person name="Montmayeur A."/>
            <person name="Murphy C."/>
            <person name="Neiman D."/>
            <person name="Pearson M."/>
            <person name="Priest M."/>
            <person name="Roberts A."/>
            <person name="Saif S."/>
            <person name="Shea T."/>
            <person name="Sisk P."/>
            <person name="Stolte C."/>
            <person name="Sykes S."/>
            <person name="Wortman J."/>
            <person name="Nusbaum C."/>
            <person name="Birren B."/>
        </authorList>
    </citation>
    <scope>NUCLEOTIDE SEQUENCE [LARGE SCALE GENOMIC DNA]</scope>
    <source>
        <strain evidence="15 16">ATCC 38327</strain>
    </source>
</reference>
<protein>
    <recommendedName>
        <fullName evidence="14">Ion transport domain-containing protein</fullName>
    </recommendedName>
</protein>
<evidence type="ECO:0000256" key="2">
    <source>
        <dbReference type="ARBA" id="ARBA00022448"/>
    </source>
</evidence>
<dbReference type="GO" id="GO:0005249">
    <property type="term" value="F:voltage-gated potassium channel activity"/>
    <property type="evidence" value="ECO:0007669"/>
    <property type="project" value="InterPro"/>
</dbReference>
<dbReference type="OrthoDB" id="415460at2759"/>
<dbReference type="PANTHER" id="PTHR11537">
    <property type="entry name" value="VOLTAGE-GATED POTASSIUM CHANNEL"/>
    <property type="match status" value="1"/>
</dbReference>
<evidence type="ECO:0000256" key="12">
    <source>
        <dbReference type="SAM" id="MobiDB-lite"/>
    </source>
</evidence>
<dbReference type="InterPro" id="IPR027359">
    <property type="entry name" value="Volt_channel_dom_sf"/>
</dbReference>
<evidence type="ECO:0000256" key="10">
    <source>
        <dbReference type="ARBA" id="ARBA00023136"/>
    </source>
</evidence>
<dbReference type="Pfam" id="PF00520">
    <property type="entry name" value="Ion_trans"/>
    <property type="match status" value="1"/>
</dbReference>
<dbReference type="VEuPathDB" id="FungiDB:AMAG_08693"/>
<feature type="transmembrane region" description="Helical" evidence="13">
    <location>
        <begin position="370"/>
        <end position="392"/>
    </location>
</feature>
<feature type="domain" description="Ion transport" evidence="14">
    <location>
        <begin position="217"/>
        <end position="469"/>
    </location>
</feature>
<keyword evidence="10 13" id="KW-0472">Membrane</keyword>
<keyword evidence="2" id="KW-0813">Transport</keyword>
<evidence type="ECO:0000256" key="3">
    <source>
        <dbReference type="ARBA" id="ARBA00022538"/>
    </source>
</evidence>
<dbReference type="SUPFAM" id="SSF81324">
    <property type="entry name" value="Voltage-gated potassium channels"/>
    <property type="match status" value="1"/>
</dbReference>
<proteinExistence type="predicted"/>
<sequence length="653" mass="70368">MAPSSPTLLHRTGQTAPDDVHHVGSEMNLLADQDSSLSSSHSTVVAPAPAPPRMPSPGSSIAREPAASDLANTSRRAGFRPFVDTQKSNARDQVIGDKPGAPLNAAHPLHPRQGFKQPQSAVDGRRSIDDLSMPASPRHRGGSRLPYEPLHVDDADLPQSPRYSPDRVGLAAFGMMPNLGEWSQWPSRFAWDGEMPWTTRLYLLLEDPSSSREALAVSIVVTFMIVFAATVVTIETIPALYLEGNDLWSIRQGLEIFIIVFFTFEYLLRLAARADSWASAWQFIKSPLGIIDLLAIVPYYVELASPHAARPVTIGESPADAAAAHMSYVFRITILKVFRLFRVFRVFKHSSLIQLSIEVLIIALKRSLDALSALLFFTLMIILLFSTLLYYAERGTWDPAARGFLDVHGRPSRFDSIPAACWFVIVTLTTTGYGDMVPQTFVGKLIAFPAMMCGILIIALPSIIVGRNFTIVWEFMKAQRDQLQLEHDYQAVPGHDDTALQHTIGSPAVVPSAPVAHSSDTPTVLAMGSPHLAPRPATATPQLAAEAIPSASLFDDPFSVGAGTASSRHLLPRDTKQLVRYVAALAHTMQVQHAQFNEALSVLRERLEIEDLVAASRAGGAGAGTGAAGGPGPGSAMEPGVGGAAPAGSLPRS</sequence>
<dbReference type="Proteomes" id="UP000054350">
    <property type="component" value="Unassembled WGS sequence"/>
</dbReference>
<keyword evidence="11" id="KW-0407">Ion channel</keyword>
<evidence type="ECO:0000256" key="8">
    <source>
        <dbReference type="ARBA" id="ARBA00022989"/>
    </source>
</evidence>
<dbReference type="PRINTS" id="PR00169">
    <property type="entry name" value="KCHANNEL"/>
</dbReference>
<feature type="transmembrane region" description="Helical" evidence="13">
    <location>
        <begin position="413"/>
        <end position="433"/>
    </location>
</feature>
<evidence type="ECO:0000256" key="6">
    <source>
        <dbReference type="ARBA" id="ARBA00022882"/>
    </source>
</evidence>
<feature type="region of interest" description="Disordered" evidence="12">
    <location>
        <begin position="619"/>
        <end position="653"/>
    </location>
</feature>
<evidence type="ECO:0000256" key="5">
    <source>
        <dbReference type="ARBA" id="ARBA00022826"/>
    </source>
</evidence>
<feature type="compositionally biased region" description="Gly residues" evidence="12">
    <location>
        <begin position="619"/>
        <end position="633"/>
    </location>
</feature>
<keyword evidence="8 13" id="KW-1133">Transmembrane helix</keyword>
<dbReference type="PANTHER" id="PTHR11537:SF254">
    <property type="entry name" value="POTASSIUM VOLTAGE-GATED CHANNEL PROTEIN SHAB"/>
    <property type="match status" value="1"/>
</dbReference>
<evidence type="ECO:0000313" key="16">
    <source>
        <dbReference type="Proteomes" id="UP000054350"/>
    </source>
</evidence>
<keyword evidence="5" id="KW-0631">Potassium channel</keyword>
<keyword evidence="4 13" id="KW-0812">Transmembrane</keyword>
<dbReference type="GO" id="GO:0008076">
    <property type="term" value="C:voltage-gated potassium channel complex"/>
    <property type="evidence" value="ECO:0007669"/>
    <property type="project" value="InterPro"/>
</dbReference>
<organism evidence="15 16">
    <name type="scientific">Allomyces macrogynus (strain ATCC 38327)</name>
    <name type="common">Allomyces javanicus var. macrogynus</name>
    <dbReference type="NCBI Taxonomy" id="578462"/>
    <lineage>
        <taxon>Eukaryota</taxon>
        <taxon>Fungi</taxon>
        <taxon>Fungi incertae sedis</taxon>
        <taxon>Blastocladiomycota</taxon>
        <taxon>Blastocladiomycetes</taxon>
        <taxon>Blastocladiales</taxon>
        <taxon>Blastocladiaceae</taxon>
        <taxon>Allomyces</taxon>
    </lineage>
</organism>
<accession>A0A0L0SM44</accession>
<feature type="compositionally biased region" description="Polar residues" evidence="12">
    <location>
        <begin position="1"/>
        <end position="15"/>
    </location>
</feature>
<feature type="transmembrane region" description="Helical" evidence="13">
    <location>
        <begin position="214"/>
        <end position="234"/>
    </location>
</feature>
<feature type="compositionally biased region" description="Low complexity" evidence="12">
    <location>
        <begin position="35"/>
        <end position="47"/>
    </location>
</feature>
<keyword evidence="16" id="KW-1185">Reference proteome</keyword>
<name>A0A0L0SM44_ALLM3</name>
<reference evidence="16" key="2">
    <citation type="submission" date="2009-11" db="EMBL/GenBank/DDBJ databases">
        <title>The Genome Sequence of Allomyces macrogynus strain ATCC 38327.</title>
        <authorList>
            <consortium name="The Broad Institute Genome Sequencing Platform"/>
            <person name="Russ C."/>
            <person name="Cuomo C."/>
            <person name="Shea T."/>
            <person name="Young S.K."/>
            <person name="Zeng Q."/>
            <person name="Koehrsen M."/>
            <person name="Haas B."/>
            <person name="Borodovsky M."/>
            <person name="Guigo R."/>
            <person name="Alvarado L."/>
            <person name="Berlin A."/>
            <person name="Borenstein D."/>
            <person name="Chen Z."/>
            <person name="Engels R."/>
            <person name="Freedman E."/>
            <person name="Gellesch M."/>
            <person name="Goldberg J."/>
            <person name="Griggs A."/>
            <person name="Gujja S."/>
            <person name="Heiman D."/>
            <person name="Hepburn T."/>
            <person name="Howarth C."/>
            <person name="Jen D."/>
            <person name="Larson L."/>
            <person name="Lewis B."/>
            <person name="Mehta T."/>
            <person name="Park D."/>
            <person name="Pearson M."/>
            <person name="Roberts A."/>
            <person name="Saif S."/>
            <person name="Shenoy N."/>
            <person name="Sisk P."/>
            <person name="Stolte C."/>
            <person name="Sykes S."/>
            <person name="Walk T."/>
            <person name="White J."/>
            <person name="Yandava C."/>
            <person name="Burger G."/>
            <person name="Gray M.W."/>
            <person name="Holland P.W.H."/>
            <person name="King N."/>
            <person name="Lang F.B.F."/>
            <person name="Roger A.J."/>
            <person name="Ruiz-Trillo I."/>
            <person name="Lander E."/>
            <person name="Nusbaum C."/>
        </authorList>
    </citation>
    <scope>NUCLEOTIDE SEQUENCE [LARGE SCALE GENOMIC DNA]</scope>
    <source>
        <strain evidence="16">ATCC 38327</strain>
    </source>
</reference>
<keyword evidence="7" id="KW-0630">Potassium</keyword>
<comment type="subcellular location">
    <subcellularLocation>
        <location evidence="1">Membrane</location>
        <topology evidence="1">Multi-pass membrane protein</topology>
    </subcellularLocation>
</comment>